<dbReference type="Gene3D" id="3.40.50.1820">
    <property type="entry name" value="alpha/beta hydrolase"/>
    <property type="match status" value="1"/>
</dbReference>
<reference evidence="4 5" key="1">
    <citation type="journal article" date="2021" name="Int. J. Syst. Evol. Microbiol.">
        <title>Reticulibacter mediterranei gen. nov., sp. nov., within the new family Reticulibacteraceae fam. nov., and Ktedonospora formicarum gen. nov., sp. nov., Ktedonobacter robiniae sp. nov., Dictyobacter formicarum sp. nov. and Dictyobacter arantiisoli sp. nov., belonging to the class Ktedonobacteria.</title>
        <authorList>
            <person name="Yabe S."/>
            <person name="Zheng Y."/>
            <person name="Wang C.M."/>
            <person name="Sakai Y."/>
            <person name="Abe K."/>
            <person name="Yokota A."/>
            <person name="Donadio S."/>
            <person name="Cavaletti L."/>
            <person name="Monciardini P."/>
        </authorList>
    </citation>
    <scope>NUCLEOTIDE SEQUENCE [LARGE SCALE GENOMIC DNA]</scope>
    <source>
        <strain evidence="4 5">SOSP1-30</strain>
    </source>
</reference>
<gene>
    <name evidence="4" type="ORF">KSB_53510</name>
</gene>
<dbReference type="Pfam" id="PF03959">
    <property type="entry name" value="FSH1"/>
    <property type="match status" value="1"/>
</dbReference>
<protein>
    <submittedName>
        <fullName evidence="4">Alpha/beta hydrolase</fullName>
    </submittedName>
</protein>
<keyword evidence="4" id="KW-0378">Hydrolase</keyword>
<dbReference type="InterPro" id="IPR052920">
    <property type="entry name" value="DNA-binding_regulatory"/>
</dbReference>
<accession>A0ABQ3UVP0</accession>
<evidence type="ECO:0000259" key="3">
    <source>
        <dbReference type="Pfam" id="PF12146"/>
    </source>
</evidence>
<sequence>MSTIFVIILAILGIVLLVLLTTTLYFYRLGLVRQASKEMLATSPDLPNYQEGDVPVEETPWIERQPFEDIDMMSLDGLKLRGYYLPAPWETAQTAILAHGYAGHAKKDMALLAQLYHEEFGYNVLMPDDRGHGASEGGYIGFGWPDRLDYIKWIHSIIQRVGPESEIVLHGISMGGATVLMTGGERLPEQVKCVIADCAYTSVKDILSYQLGRMFKLPPFPLVYLTSLACKLHAGYFFGEASALKQVRKTRLPTLFIHGADDTFVPTSMVYPLYEACPVDKELLIIPEATHGMAYSTDPQMYAAKTRAFLKRYMK</sequence>
<dbReference type="InterPro" id="IPR029058">
    <property type="entry name" value="AB_hydrolase_fold"/>
</dbReference>
<dbReference type="PANTHER" id="PTHR43358">
    <property type="entry name" value="ALPHA/BETA-HYDROLASE"/>
    <property type="match status" value="1"/>
</dbReference>
<proteinExistence type="predicted"/>
<comment type="caution">
    <text evidence="4">The sequence shown here is derived from an EMBL/GenBank/DDBJ whole genome shotgun (WGS) entry which is preliminary data.</text>
</comment>
<keyword evidence="5" id="KW-1185">Reference proteome</keyword>
<organism evidence="4 5">
    <name type="scientific">Ktedonobacter robiniae</name>
    <dbReference type="NCBI Taxonomy" id="2778365"/>
    <lineage>
        <taxon>Bacteria</taxon>
        <taxon>Bacillati</taxon>
        <taxon>Chloroflexota</taxon>
        <taxon>Ktedonobacteria</taxon>
        <taxon>Ktedonobacterales</taxon>
        <taxon>Ktedonobacteraceae</taxon>
        <taxon>Ktedonobacter</taxon>
    </lineage>
</organism>
<dbReference type="GO" id="GO:0016787">
    <property type="term" value="F:hydrolase activity"/>
    <property type="evidence" value="ECO:0007669"/>
    <property type="project" value="UniProtKB-KW"/>
</dbReference>
<name>A0ABQ3UVP0_9CHLR</name>
<feature type="domain" description="Serine hydrolase" evidence="2">
    <location>
        <begin position="234"/>
        <end position="285"/>
    </location>
</feature>
<evidence type="ECO:0000313" key="5">
    <source>
        <dbReference type="Proteomes" id="UP000654345"/>
    </source>
</evidence>
<dbReference type="Proteomes" id="UP000654345">
    <property type="component" value="Unassembled WGS sequence"/>
</dbReference>
<dbReference type="EMBL" id="BNJG01000002">
    <property type="protein sequence ID" value="GHO56876.1"/>
    <property type="molecule type" value="Genomic_DNA"/>
</dbReference>
<evidence type="ECO:0000259" key="2">
    <source>
        <dbReference type="Pfam" id="PF03959"/>
    </source>
</evidence>
<keyword evidence="1" id="KW-0812">Transmembrane</keyword>
<evidence type="ECO:0000256" key="1">
    <source>
        <dbReference type="SAM" id="Phobius"/>
    </source>
</evidence>
<dbReference type="InterPro" id="IPR022742">
    <property type="entry name" value="Hydrolase_4"/>
</dbReference>
<dbReference type="SUPFAM" id="SSF53474">
    <property type="entry name" value="alpha/beta-Hydrolases"/>
    <property type="match status" value="1"/>
</dbReference>
<dbReference type="InterPro" id="IPR005645">
    <property type="entry name" value="FSH-like_dom"/>
</dbReference>
<evidence type="ECO:0000313" key="4">
    <source>
        <dbReference type="EMBL" id="GHO56876.1"/>
    </source>
</evidence>
<dbReference type="Pfam" id="PF12146">
    <property type="entry name" value="Hydrolase_4"/>
    <property type="match status" value="1"/>
</dbReference>
<dbReference type="PANTHER" id="PTHR43358:SF4">
    <property type="entry name" value="ALPHA_BETA HYDROLASE FOLD-1 DOMAIN-CONTAINING PROTEIN"/>
    <property type="match status" value="1"/>
</dbReference>
<feature type="domain" description="Serine aminopeptidase S33" evidence="3">
    <location>
        <begin position="93"/>
        <end position="204"/>
    </location>
</feature>
<dbReference type="RefSeq" id="WP_201373329.1">
    <property type="nucleotide sequence ID" value="NZ_BNJG01000002.1"/>
</dbReference>
<keyword evidence="1" id="KW-1133">Transmembrane helix</keyword>
<keyword evidence="1" id="KW-0472">Membrane</keyword>
<feature type="transmembrane region" description="Helical" evidence="1">
    <location>
        <begin position="6"/>
        <end position="27"/>
    </location>
</feature>